<keyword evidence="2" id="KW-1185">Reference proteome</keyword>
<accession>A0A183IYY3</accession>
<gene>
    <name evidence="1" type="ORF">SBAD_LOCUS8831</name>
</gene>
<proteinExistence type="predicted"/>
<dbReference type="AlphaFoldDB" id="A0A183IYY3"/>
<name>A0A183IYY3_9BILA</name>
<dbReference type="Proteomes" id="UP000270296">
    <property type="component" value="Unassembled WGS sequence"/>
</dbReference>
<reference evidence="3" key="1">
    <citation type="submission" date="2016-06" db="UniProtKB">
        <authorList>
            <consortium name="WormBaseParasite"/>
        </authorList>
    </citation>
    <scope>IDENTIFICATION</scope>
</reference>
<organism evidence="3">
    <name type="scientific">Soboliphyme baturini</name>
    <dbReference type="NCBI Taxonomy" id="241478"/>
    <lineage>
        <taxon>Eukaryota</taxon>
        <taxon>Metazoa</taxon>
        <taxon>Ecdysozoa</taxon>
        <taxon>Nematoda</taxon>
        <taxon>Enoplea</taxon>
        <taxon>Dorylaimia</taxon>
        <taxon>Dioctophymatida</taxon>
        <taxon>Dioctophymatoidea</taxon>
        <taxon>Soboliphymatidae</taxon>
        <taxon>Soboliphyme</taxon>
    </lineage>
</organism>
<dbReference type="WBParaSite" id="SBAD_0000915101-mRNA-1">
    <property type="protein sequence ID" value="SBAD_0000915101-mRNA-1"/>
    <property type="gene ID" value="SBAD_0000915101"/>
</dbReference>
<evidence type="ECO:0000313" key="1">
    <source>
        <dbReference type="EMBL" id="VDP19562.1"/>
    </source>
</evidence>
<reference evidence="1 2" key="2">
    <citation type="submission" date="2018-11" db="EMBL/GenBank/DDBJ databases">
        <authorList>
            <consortium name="Pathogen Informatics"/>
        </authorList>
    </citation>
    <scope>NUCLEOTIDE SEQUENCE [LARGE SCALE GENOMIC DNA]</scope>
</reference>
<evidence type="ECO:0000313" key="2">
    <source>
        <dbReference type="Proteomes" id="UP000270296"/>
    </source>
</evidence>
<sequence>MDWHRACRRNRCRCQRAGASLIECPSFEAEHRPPAVPDSLVPTPTSYRSPVADRFDCLSSIRPPGAFYSVISL</sequence>
<protein>
    <submittedName>
        <fullName evidence="1 3">Uncharacterized protein</fullName>
    </submittedName>
</protein>
<dbReference type="EMBL" id="UZAM01012014">
    <property type="protein sequence ID" value="VDP19562.1"/>
    <property type="molecule type" value="Genomic_DNA"/>
</dbReference>
<evidence type="ECO:0000313" key="3">
    <source>
        <dbReference type="WBParaSite" id="SBAD_0000915101-mRNA-1"/>
    </source>
</evidence>